<dbReference type="NCBIfam" id="NF041002">
    <property type="entry name" value="pilin_ComGF"/>
    <property type="match status" value="1"/>
</dbReference>
<gene>
    <name evidence="4" type="ORF">AC625_15715</name>
</gene>
<dbReference type="Pfam" id="PF07963">
    <property type="entry name" value="N_methyl"/>
    <property type="match status" value="1"/>
</dbReference>
<accession>A0A0K9GVW3</accession>
<dbReference type="InterPro" id="IPR016977">
    <property type="entry name" value="ComGF"/>
</dbReference>
<comment type="caution">
    <text evidence="4">The sequence shown here is derived from an EMBL/GenBank/DDBJ whole genome shotgun (WGS) entry which is preliminary data.</text>
</comment>
<dbReference type="OrthoDB" id="2361316at2"/>
<dbReference type="PROSITE" id="PS00409">
    <property type="entry name" value="PROKAR_NTER_METHYL"/>
    <property type="match status" value="1"/>
</dbReference>
<dbReference type="GO" id="GO:0030420">
    <property type="term" value="P:establishment of competence for transformation"/>
    <property type="evidence" value="ECO:0007669"/>
    <property type="project" value="UniProtKB-KW"/>
</dbReference>
<comment type="subcellular location">
    <subcellularLocation>
        <location evidence="1">Cell surface</location>
    </subcellularLocation>
</comment>
<dbReference type="NCBIfam" id="TIGR02532">
    <property type="entry name" value="IV_pilin_GFxxxE"/>
    <property type="match status" value="1"/>
</dbReference>
<keyword evidence="3" id="KW-1133">Transmembrane helix</keyword>
<proteinExistence type="predicted"/>
<organism evidence="4 5">
    <name type="scientific">Peribacillus loiseleuriae</name>
    <dbReference type="NCBI Taxonomy" id="1679170"/>
    <lineage>
        <taxon>Bacteria</taxon>
        <taxon>Bacillati</taxon>
        <taxon>Bacillota</taxon>
        <taxon>Bacilli</taxon>
        <taxon>Bacillales</taxon>
        <taxon>Bacillaceae</taxon>
        <taxon>Peribacillus</taxon>
    </lineage>
</organism>
<dbReference type="RefSeq" id="WP_049682137.1">
    <property type="nucleotide sequence ID" value="NZ_LFZW01000001.1"/>
</dbReference>
<dbReference type="Proteomes" id="UP000037146">
    <property type="component" value="Unassembled WGS sequence"/>
</dbReference>
<keyword evidence="5" id="KW-1185">Reference proteome</keyword>
<evidence type="ECO:0000256" key="2">
    <source>
        <dbReference type="ARBA" id="ARBA00023287"/>
    </source>
</evidence>
<dbReference type="EMBL" id="LFZW01000001">
    <property type="protein sequence ID" value="KMY50785.1"/>
    <property type="molecule type" value="Genomic_DNA"/>
</dbReference>
<keyword evidence="3" id="KW-0472">Membrane</keyword>
<evidence type="ECO:0000313" key="4">
    <source>
        <dbReference type="EMBL" id="KMY50785.1"/>
    </source>
</evidence>
<name>A0A0K9GVW3_9BACI</name>
<evidence type="ECO:0000256" key="3">
    <source>
        <dbReference type="SAM" id="Phobius"/>
    </source>
</evidence>
<keyword evidence="2" id="KW-0178">Competence</keyword>
<dbReference type="PATRIC" id="fig|1679170.3.peg.3582"/>
<dbReference type="STRING" id="1679170.AC625_15715"/>
<evidence type="ECO:0008006" key="6">
    <source>
        <dbReference type="Google" id="ProtNLM"/>
    </source>
</evidence>
<dbReference type="AlphaFoldDB" id="A0A0K9GVW3"/>
<protein>
    <recommendedName>
        <fullName evidence="6">Competence protein comGF</fullName>
    </recommendedName>
</protein>
<reference evidence="5" key="1">
    <citation type="submission" date="2015-07" db="EMBL/GenBank/DDBJ databases">
        <title>Genome sequencing project for genomic taxonomy and phylogenomics of Bacillus-like bacteria.</title>
        <authorList>
            <person name="Liu B."/>
            <person name="Wang J."/>
            <person name="Zhu Y."/>
            <person name="Liu G."/>
            <person name="Chen Q."/>
            <person name="Chen Z."/>
            <person name="Lan J."/>
            <person name="Che J."/>
            <person name="Ge C."/>
            <person name="Shi H."/>
            <person name="Pan Z."/>
            <person name="Liu X."/>
        </authorList>
    </citation>
    <scope>NUCLEOTIDE SEQUENCE [LARGE SCALE GENOMIC DNA]</scope>
    <source>
        <strain evidence="5">FJAT-27997</strain>
    </source>
</reference>
<keyword evidence="3" id="KW-0812">Transmembrane</keyword>
<evidence type="ECO:0000256" key="1">
    <source>
        <dbReference type="ARBA" id="ARBA00004241"/>
    </source>
</evidence>
<evidence type="ECO:0000313" key="5">
    <source>
        <dbReference type="Proteomes" id="UP000037146"/>
    </source>
</evidence>
<dbReference type="GO" id="GO:0009986">
    <property type="term" value="C:cell surface"/>
    <property type="evidence" value="ECO:0007669"/>
    <property type="project" value="UniProtKB-SubCell"/>
</dbReference>
<dbReference type="InterPro" id="IPR012902">
    <property type="entry name" value="N_methyl_site"/>
</dbReference>
<dbReference type="Pfam" id="PF15980">
    <property type="entry name" value="ComGF"/>
    <property type="match status" value="1"/>
</dbReference>
<feature type="transmembrane region" description="Helical" evidence="3">
    <location>
        <begin position="20"/>
        <end position="39"/>
    </location>
</feature>
<sequence length="147" mass="17078">MKRFVTQLNNRGFTLIEMLLSLSIFILIAGMIVQLYVVVGKELHQDKSLNQMEWEIFLQQVKEELWLSSSQTILNDNIYMVVGEDIVSIEKYNQILRRRVNRTGHQIMLQNVSSFHCRLEGYKIVISVKDLAGNTFTRVLRPFVTSG</sequence>